<dbReference type="InterPro" id="IPR008969">
    <property type="entry name" value="CarboxyPept-like_regulatory"/>
</dbReference>
<dbReference type="PANTHER" id="PTHR30069:SF29">
    <property type="entry name" value="HEMOGLOBIN AND HEMOGLOBIN-HAPTOGLOBIN-BINDING PROTEIN 1-RELATED"/>
    <property type="match status" value="1"/>
</dbReference>
<dbReference type="Pfam" id="PF07715">
    <property type="entry name" value="Plug"/>
    <property type="match status" value="1"/>
</dbReference>
<evidence type="ECO:0000256" key="6">
    <source>
        <dbReference type="ARBA" id="ARBA00023136"/>
    </source>
</evidence>
<feature type="domain" description="TonB-dependent receptor plug" evidence="9">
    <location>
        <begin position="133"/>
        <end position="228"/>
    </location>
</feature>
<comment type="caution">
    <text evidence="10">The sequence shown here is derived from an EMBL/GenBank/DDBJ whole genome shotgun (WGS) entry which is preliminary data.</text>
</comment>
<evidence type="ECO:0000313" key="10">
    <source>
        <dbReference type="EMBL" id="TXB68375.1"/>
    </source>
</evidence>
<dbReference type="RefSeq" id="WP_147165954.1">
    <property type="nucleotide sequence ID" value="NZ_VOOR01000004.1"/>
</dbReference>
<reference evidence="10 11" key="1">
    <citation type="submission" date="2019-08" db="EMBL/GenBank/DDBJ databases">
        <title>Genome of Phaeodactylibacter luteus.</title>
        <authorList>
            <person name="Bowman J.P."/>
        </authorList>
    </citation>
    <scope>NUCLEOTIDE SEQUENCE [LARGE SCALE GENOMIC DNA]</scope>
    <source>
        <strain evidence="10 11">KCTC 42180</strain>
    </source>
</reference>
<evidence type="ECO:0000256" key="2">
    <source>
        <dbReference type="ARBA" id="ARBA00022448"/>
    </source>
</evidence>
<dbReference type="GO" id="GO:0044718">
    <property type="term" value="P:siderophore transmembrane transport"/>
    <property type="evidence" value="ECO:0007669"/>
    <property type="project" value="TreeGrafter"/>
</dbReference>
<dbReference type="Gene3D" id="2.40.170.20">
    <property type="entry name" value="TonB-dependent receptor, beta-barrel domain"/>
    <property type="match status" value="1"/>
</dbReference>
<evidence type="ECO:0000256" key="3">
    <source>
        <dbReference type="ARBA" id="ARBA00022452"/>
    </source>
</evidence>
<keyword evidence="7" id="KW-0998">Cell outer membrane</keyword>
<keyword evidence="11" id="KW-1185">Reference proteome</keyword>
<dbReference type="SUPFAM" id="SSF56935">
    <property type="entry name" value="Porins"/>
    <property type="match status" value="1"/>
</dbReference>
<evidence type="ECO:0000313" key="11">
    <source>
        <dbReference type="Proteomes" id="UP000321580"/>
    </source>
</evidence>
<protein>
    <recommendedName>
        <fullName evidence="9">TonB-dependent receptor plug domain-containing protein</fullName>
    </recommendedName>
</protein>
<dbReference type="Gene3D" id="2.60.40.1120">
    <property type="entry name" value="Carboxypeptidase-like, regulatory domain"/>
    <property type="match status" value="1"/>
</dbReference>
<feature type="signal peptide" evidence="8">
    <location>
        <begin position="1"/>
        <end position="21"/>
    </location>
</feature>
<keyword evidence="5 8" id="KW-0732">Signal</keyword>
<dbReference type="GO" id="GO:0009279">
    <property type="term" value="C:cell outer membrane"/>
    <property type="evidence" value="ECO:0007669"/>
    <property type="project" value="UniProtKB-SubCell"/>
</dbReference>
<dbReference type="PANTHER" id="PTHR30069">
    <property type="entry name" value="TONB-DEPENDENT OUTER MEMBRANE RECEPTOR"/>
    <property type="match status" value="1"/>
</dbReference>
<sequence>MRKFYHALGVLLLLCPLHTQAQRLAVRGKVTSAADGSPLKSAQVELNISKERALTEKDGSYIIYVDQNFFNPDPAPALTFSAEGYEPITVDVIGRKRVDIALRPLGGQTAASFSTGISRPTAMQALPFGGSQLLQEQLGQAAPLRLFTAFEGQVPGLQVKRAGGLPGQDTWLQLRGITNLSGYRSPLIIVDGIYLNGSGLQDLNPEDVERIEILRGPASAASFGGLGGAGAIQVFTKNGSELASGETRLSYRHDFQMSEHTGSLPLNGFTNREILDPQGPQPLLGLPISSNTYTNPLPNLQDYLSDGLLQQGGIRAHTLSISGRSGGTYFRGAAQRMRDEGALQGYEGFTRHTFRANLGHEAGEKLKLSGSAYYANRQQDNGPAAGASPGQSLANTLLMLPVFGLNASNEEDGSAYDWDIDNSGAQQTNPLYLREQLQHLQENDRLMGHLGGAYAPFPWLSFDYEASLDRLTGSNTRFIDRGYLSTAVPEGFSPLITAGVQKSNGGGIEMRQSEQQYFTSTAGLSVHRSLLGFSMGLRTAFQYENQRAYFQQATGENLAVSGIRSLDNPQEGLRASSLRQEMTAYSGLMEADVNYKDKYIFSGALRAEQSALYGTTASTPVFYRVAAAYRLSEDLNLKIFQELKLRAAVGTAGLRPTFQQRFETFALANGTLSRQTLANDGLRPVLVREVEAGADLTFLRAFTLSATYVQRTAEGQIVLMPLSGGAGFEGQWRNAGSIASDIYEGSLHIDLKKLFRIPSSRVSWGIQAHGQRIRQEVSSLSVPPYRTGPGLPGTDLFTVAAGQPLGQMAGEVFITSVEQLSTLPDVNILEYAQNEEGFIVRADQLGTPEEQPILLTDEQGTPVLQPIGDINPEFQLGLSHTLTVGGLSLYAMAEGQKGGTVYNYTRQWLYAAGRHGDLSNSTLPASFYGPSGLANGLRPNAYFAEDASYVTIREAAISYTFNGGQLPWGNGLFQHIKLSLIGRNLFTWSPYRGYHPALSAPATPNQPLLHRQEGAPGSLAETPGGNPGWFALDFFNYPLRRSFGFSVQITL</sequence>
<evidence type="ECO:0000256" key="4">
    <source>
        <dbReference type="ARBA" id="ARBA00022692"/>
    </source>
</evidence>
<dbReference type="OrthoDB" id="9768177at2"/>
<accession>A0A5C6S2B1</accession>
<evidence type="ECO:0000256" key="5">
    <source>
        <dbReference type="ARBA" id="ARBA00022729"/>
    </source>
</evidence>
<evidence type="ECO:0000256" key="8">
    <source>
        <dbReference type="SAM" id="SignalP"/>
    </source>
</evidence>
<keyword evidence="3" id="KW-1134">Transmembrane beta strand</keyword>
<evidence type="ECO:0000256" key="7">
    <source>
        <dbReference type="ARBA" id="ARBA00023237"/>
    </source>
</evidence>
<dbReference type="InterPro" id="IPR012910">
    <property type="entry name" value="Plug_dom"/>
</dbReference>
<evidence type="ECO:0000256" key="1">
    <source>
        <dbReference type="ARBA" id="ARBA00004571"/>
    </source>
</evidence>
<comment type="subcellular location">
    <subcellularLocation>
        <location evidence="1">Cell outer membrane</location>
        <topology evidence="1">Multi-pass membrane protein</topology>
    </subcellularLocation>
</comment>
<dbReference type="AlphaFoldDB" id="A0A5C6S2B1"/>
<keyword evidence="4" id="KW-0812">Transmembrane</keyword>
<feature type="chain" id="PRO_5023071430" description="TonB-dependent receptor plug domain-containing protein" evidence="8">
    <location>
        <begin position="22"/>
        <end position="1051"/>
    </location>
</feature>
<organism evidence="10 11">
    <name type="scientific">Phaeodactylibacter luteus</name>
    <dbReference type="NCBI Taxonomy" id="1564516"/>
    <lineage>
        <taxon>Bacteria</taxon>
        <taxon>Pseudomonadati</taxon>
        <taxon>Bacteroidota</taxon>
        <taxon>Saprospiria</taxon>
        <taxon>Saprospirales</taxon>
        <taxon>Haliscomenobacteraceae</taxon>
        <taxon>Phaeodactylibacter</taxon>
    </lineage>
</organism>
<name>A0A5C6S2B1_9BACT</name>
<dbReference type="InterPro" id="IPR037066">
    <property type="entry name" value="Plug_dom_sf"/>
</dbReference>
<dbReference type="SUPFAM" id="SSF49464">
    <property type="entry name" value="Carboxypeptidase regulatory domain-like"/>
    <property type="match status" value="1"/>
</dbReference>
<dbReference type="EMBL" id="VOOR01000004">
    <property type="protein sequence ID" value="TXB68375.1"/>
    <property type="molecule type" value="Genomic_DNA"/>
</dbReference>
<dbReference type="Gene3D" id="2.170.130.10">
    <property type="entry name" value="TonB-dependent receptor, plug domain"/>
    <property type="match status" value="1"/>
</dbReference>
<keyword evidence="2" id="KW-0813">Transport</keyword>
<dbReference type="InterPro" id="IPR036942">
    <property type="entry name" value="Beta-barrel_TonB_sf"/>
</dbReference>
<proteinExistence type="predicted"/>
<gene>
    <name evidence="10" type="ORF">FRY97_03070</name>
</gene>
<keyword evidence="6" id="KW-0472">Membrane</keyword>
<dbReference type="GO" id="GO:0015344">
    <property type="term" value="F:siderophore uptake transmembrane transporter activity"/>
    <property type="evidence" value="ECO:0007669"/>
    <property type="project" value="TreeGrafter"/>
</dbReference>
<dbReference type="Proteomes" id="UP000321580">
    <property type="component" value="Unassembled WGS sequence"/>
</dbReference>
<dbReference type="InterPro" id="IPR039426">
    <property type="entry name" value="TonB-dep_rcpt-like"/>
</dbReference>
<evidence type="ECO:0000259" key="9">
    <source>
        <dbReference type="Pfam" id="PF07715"/>
    </source>
</evidence>